<evidence type="ECO:0000313" key="1">
    <source>
        <dbReference type="EMBL" id="MPC74582.1"/>
    </source>
</evidence>
<reference evidence="1 2" key="1">
    <citation type="submission" date="2019-05" db="EMBL/GenBank/DDBJ databases">
        <title>Another draft genome of Portunus trituberculatus and its Hox gene families provides insights of decapod evolution.</title>
        <authorList>
            <person name="Jeong J.-H."/>
            <person name="Song I."/>
            <person name="Kim S."/>
            <person name="Choi T."/>
            <person name="Kim D."/>
            <person name="Ryu S."/>
            <person name="Kim W."/>
        </authorList>
    </citation>
    <scope>NUCLEOTIDE SEQUENCE [LARGE SCALE GENOMIC DNA]</scope>
    <source>
        <tissue evidence="1">Muscle</tissue>
    </source>
</reference>
<accession>A0A5B7HTC8</accession>
<dbReference type="AlphaFoldDB" id="A0A5B7HTC8"/>
<dbReference type="EMBL" id="VSRR010039218">
    <property type="protein sequence ID" value="MPC74582.1"/>
    <property type="molecule type" value="Genomic_DNA"/>
</dbReference>
<proteinExistence type="predicted"/>
<dbReference type="Proteomes" id="UP000324222">
    <property type="component" value="Unassembled WGS sequence"/>
</dbReference>
<name>A0A5B7HTC8_PORTR</name>
<sequence length="75" mass="8434">MEIQELVEGSSLLEKGPSTLRLFHQGNNGSASPELPYMIKVGRATEHGGTLDPRHFGALWKQMPQWSIKEPLELY</sequence>
<protein>
    <submittedName>
        <fullName evidence="1">Uncharacterized protein</fullName>
    </submittedName>
</protein>
<keyword evidence="2" id="KW-1185">Reference proteome</keyword>
<organism evidence="1 2">
    <name type="scientific">Portunus trituberculatus</name>
    <name type="common">Swimming crab</name>
    <name type="synonym">Neptunus trituberculatus</name>
    <dbReference type="NCBI Taxonomy" id="210409"/>
    <lineage>
        <taxon>Eukaryota</taxon>
        <taxon>Metazoa</taxon>
        <taxon>Ecdysozoa</taxon>
        <taxon>Arthropoda</taxon>
        <taxon>Crustacea</taxon>
        <taxon>Multicrustacea</taxon>
        <taxon>Malacostraca</taxon>
        <taxon>Eumalacostraca</taxon>
        <taxon>Eucarida</taxon>
        <taxon>Decapoda</taxon>
        <taxon>Pleocyemata</taxon>
        <taxon>Brachyura</taxon>
        <taxon>Eubrachyura</taxon>
        <taxon>Portunoidea</taxon>
        <taxon>Portunidae</taxon>
        <taxon>Portuninae</taxon>
        <taxon>Portunus</taxon>
    </lineage>
</organism>
<comment type="caution">
    <text evidence="1">The sequence shown here is derived from an EMBL/GenBank/DDBJ whole genome shotgun (WGS) entry which is preliminary data.</text>
</comment>
<gene>
    <name evidence="1" type="ORF">E2C01_068946</name>
</gene>
<evidence type="ECO:0000313" key="2">
    <source>
        <dbReference type="Proteomes" id="UP000324222"/>
    </source>
</evidence>